<feature type="compositionally biased region" description="Acidic residues" evidence="10">
    <location>
        <begin position="348"/>
        <end position="371"/>
    </location>
</feature>
<comment type="catalytic activity">
    <reaction evidence="1">
        <text>Hydrolysis of DNA containing ring-opened 7-methylguanine residues, releasing 2,6-diamino-4-hydroxy-5-(N-methyl)formamidopyrimidine.</text>
        <dbReference type="EC" id="3.2.2.23"/>
    </reaction>
</comment>
<evidence type="ECO:0000256" key="1">
    <source>
        <dbReference type="ARBA" id="ARBA00001668"/>
    </source>
</evidence>
<dbReference type="Gramene" id="PNW77244">
    <property type="protein sequence ID" value="PNW77244"/>
    <property type="gene ID" value="CHLRE_10g428433v5"/>
</dbReference>
<evidence type="ECO:0000313" key="12">
    <source>
        <dbReference type="EMBL" id="PNW77244.1"/>
    </source>
</evidence>
<dbReference type="GO" id="GO:0008270">
    <property type="term" value="F:zinc ion binding"/>
    <property type="evidence" value="ECO:0007669"/>
    <property type="project" value="InterPro"/>
</dbReference>
<keyword evidence="3" id="KW-0227">DNA damage</keyword>
<evidence type="ECO:0000256" key="7">
    <source>
        <dbReference type="ARBA" id="ARBA00023239"/>
    </source>
</evidence>
<feature type="compositionally biased region" description="Low complexity" evidence="10">
    <location>
        <begin position="510"/>
        <end position="521"/>
    </location>
</feature>
<proteinExistence type="inferred from homology"/>
<dbReference type="GO" id="GO:0003684">
    <property type="term" value="F:damaged DNA binding"/>
    <property type="evidence" value="ECO:0007669"/>
    <property type="project" value="InterPro"/>
</dbReference>
<feature type="compositionally biased region" description="Low complexity" evidence="10">
    <location>
        <begin position="396"/>
        <end position="442"/>
    </location>
</feature>
<evidence type="ECO:0000256" key="2">
    <source>
        <dbReference type="ARBA" id="ARBA00009409"/>
    </source>
</evidence>
<dbReference type="GO" id="GO:0019104">
    <property type="term" value="F:DNA N-glycosylase activity"/>
    <property type="evidence" value="ECO:0000318"/>
    <property type="project" value="GO_Central"/>
</dbReference>
<dbReference type="GO" id="GO:0006284">
    <property type="term" value="P:base-excision repair"/>
    <property type="evidence" value="ECO:0000318"/>
    <property type="project" value="GO_Central"/>
</dbReference>
<evidence type="ECO:0000256" key="3">
    <source>
        <dbReference type="ARBA" id="ARBA00022763"/>
    </source>
</evidence>
<evidence type="ECO:0000256" key="8">
    <source>
        <dbReference type="ARBA" id="ARBA00023268"/>
    </source>
</evidence>
<dbReference type="Gene3D" id="1.10.8.50">
    <property type="match status" value="1"/>
</dbReference>
<dbReference type="PaxDb" id="3055-EDP06313"/>
<organism evidence="12 13">
    <name type="scientific">Chlamydomonas reinhardtii</name>
    <name type="common">Chlamydomonas smithii</name>
    <dbReference type="NCBI Taxonomy" id="3055"/>
    <lineage>
        <taxon>Eukaryota</taxon>
        <taxon>Viridiplantae</taxon>
        <taxon>Chlorophyta</taxon>
        <taxon>core chlorophytes</taxon>
        <taxon>Chlorophyceae</taxon>
        <taxon>CS clade</taxon>
        <taxon>Chlamydomonadales</taxon>
        <taxon>Chlamydomonadaceae</taxon>
        <taxon>Chlamydomonas</taxon>
    </lineage>
</organism>
<evidence type="ECO:0000256" key="6">
    <source>
        <dbReference type="ARBA" id="ARBA00023204"/>
    </source>
</evidence>
<evidence type="ECO:0000313" key="13">
    <source>
        <dbReference type="Proteomes" id="UP000006906"/>
    </source>
</evidence>
<evidence type="ECO:0000256" key="9">
    <source>
        <dbReference type="ARBA" id="ARBA00023295"/>
    </source>
</evidence>
<sequence>MPELPEVEAARGLVELGCKGKTILVARVADDEKVINGCTPDELRKALEGRTLLRAHRKGKYMWLELDNGGKGPWVMLHFGMTGGIVVKGVGVTKYKRAHLESDPESWPPRFTKLELELQGGGRLAYVDSRRFGRIKLLPGPDPLACEPLCRLGWDVLLQLPPTAAQFGQVVRERVVRAPSLRIKALLLDQEFCSGIGNWVADEVLYQARIHPEQTATSLDDGSMAALHAAIREVVGLAVRVEADSDRFPRDWLFHYRWTNKKASQDASGRAIHFVTVGSRTSAFVPAVQQLKGSGAAGRAKAAAAKEAEEGGPAAKRKRTAKKKATAEEEEEDGDGRETSADCRDSDEGGDDVDDVDEEEEEDDDEEEEEAPTAKRRKAPAGKAAVPTTARAPRGKAASAKPLAAAAKPVRGKAAAAAGAVSGGKPAAAKPARIAGGRAARPAAKEESEDEAEAGGEADGEAGTVAEGGDAQGKKGKASAKPKQAGSQRATRAKAGTTIAAVESGGHAAGGQKAAPAAPAPRKGRAKK</sequence>
<keyword evidence="5" id="KW-0238">DNA-binding</keyword>
<reference evidence="12 13" key="1">
    <citation type="journal article" date="2007" name="Science">
        <title>The Chlamydomonas genome reveals the evolution of key animal and plant functions.</title>
        <authorList>
            <person name="Merchant S.S."/>
            <person name="Prochnik S.E."/>
            <person name="Vallon O."/>
            <person name="Harris E.H."/>
            <person name="Karpowicz S.J."/>
            <person name="Witman G.B."/>
            <person name="Terry A."/>
            <person name="Salamov A."/>
            <person name="Fritz-Laylin L.K."/>
            <person name="Marechal-Drouard L."/>
            <person name="Marshall W.F."/>
            <person name="Qu L.H."/>
            <person name="Nelson D.R."/>
            <person name="Sanderfoot A.A."/>
            <person name="Spalding M.H."/>
            <person name="Kapitonov V.V."/>
            <person name="Ren Q."/>
            <person name="Ferris P."/>
            <person name="Lindquist E."/>
            <person name="Shapiro H."/>
            <person name="Lucas S.M."/>
            <person name="Grimwood J."/>
            <person name="Schmutz J."/>
            <person name="Cardol P."/>
            <person name="Cerutti H."/>
            <person name="Chanfreau G."/>
            <person name="Chen C.L."/>
            <person name="Cognat V."/>
            <person name="Croft M.T."/>
            <person name="Dent R."/>
            <person name="Dutcher S."/>
            <person name="Fernandez E."/>
            <person name="Fukuzawa H."/>
            <person name="Gonzalez-Ballester D."/>
            <person name="Gonzalez-Halphen D."/>
            <person name="Hallmann A."/>
            <person name="Hanikenne M."/>
            <person name="Hippler M."/>
            <person name="Inwood W."/>
            <person name="Jabbari K."/>
            <person name="Kalanon M."/>
            <person name="Kuras R."/>
            <person name="Lefebvre P.A."/>
            <person name="Lemaire S.D."/>
            <person name="Lobanov A.V."/>
            <person name="Lohr M."/>
            <person name="Manuell A."/>
            <person name="Meier I."/>
            <person name="Mets L."/>
            <person name="Mittag M."/>
            <person name="Mittelmeier T."/>
            <person name="Moroney J.V."/>
            <person name="Moseley J."/>
            <person name="Napoli C."/>
            <person name="Nedelcu A.M."/>
            <person name="Niyogi K."/>
            <person name="Novoselov S.V."/>
            <person name="Paulsen I.T."/>
            <person name="Pazour G."/>
            <person name="Purton S."/>
            <person name="Ral J.P."/>
            <person name="Riano-Pachon D.M."/>
            <person name="Riekhof W."/>
            <person name="Rymarquis L."/>
            <person name="Schroda M."/>
            <person name="Stern D."/>
            <person name="Umen J."/>
            <person name="Willows R."/>
            <person name="Wilson N."/>
            <person name="Zimmer S.L."/>
            <person name="Allmer J."/>
            <person name="Balk J."/>
            <person name="Bisova K."/>
            <person name="Chen C.J."/>
            <person name="Elias M."/>
            <person name="Gendler K."/>
            <person name="Hauser C."/>
            <person name="Lamb M.R."/>
            <person name="Ledford H."/>
            <person name="Long J.C."/>
            <person name="Minagawa J."/>
            <person name="Page M.D."/>
            <person name="Pan J."/>
            <person name="Pootakham W."/>
            <person name="Roje S."/>
            <person name="Rose A."/>
            <person name="Stahlberg E."/>
            <person name="Terauchi A.M."/>
            <person name="Yang P."/>
            <person name="Ball S."/>
            <person name="Bowler C."/>
            <person name="Dieckmann C.L."/>
            <person name="Gladyshev V.N."/>
            <person name="Green P."/>
            <person name="Jorgensen R."/>
            <person name="Mayfield S."/>
            <person name="Mueller-Roeber B."/>
            <person name="Rajamani S."/>
            <person name="Sayre R.T."/>
            <person name="Brokstein P."/>
            <person name="Dubchak I."/>
            <person name="Goodstein D."/>
            <person name="Hornick L."/>
            <person name="Huang Y.W."/>
            <person name="Jhaveri J."/>
            <person name="Luo Y."/>
            <person name="Martinez D."/>
            <person name="Ngau W.C."/>
            <person name="Otillar B."/>
            <person name="Poliakov A."/>
            <person name="Porter A."/>
            <person name="Szajkowski L."/>
            <person name="Werner G."/>
            <person name="Zhou K."/>
            <person name="Grigoriev I.V."/>
            <person name="Rokhsar D.S."/>
            <person name="Grossman A.R."/>
        </authorList>
    </citation>
    <scope>NUCLEOTIDE SEQUENCE [LARGE SCALE GENOMIC DNA]</scope>
    <source>
        <strain evidence="13">CC-503</strain>
    </source>
</reference>
<dbReference type="AlphaFoldDB" id="A0A2K3D9P3"/>
<dbReference type="FunCoup" id="A0A2K3D9P3">
    <property type="interactions" value="652"/>
</dbReference>
<keyword evidence="9" id="KW-0326">Glycosidase</keyword>
<dbReference type="Proteomes" id="UP000006906">
    <property type="component" value="Chromosome 10"/>
</dbReference>
<gene>
    <name evidence="12" type="ORF">CHLRE_10g428433v5</name>
</gene>
<dbReference type="OrthoDB" id="444592at2759"/>
<dbReference type="GO" id="GO:0008534">
    <property type="term" value="F:oxidized purine nucleobase lesion DNA N-glycosylase activity"/>
    <property type="evidence" value="ECO:0007669"/>
    <property type="project" value="UniProtKB-EC"/>
</dbReference>
<dbReference type="GO" id="GO:0003906">
    <property type="term" value="F:DNA-(apurinic or apyrimidinic site) endonuclease activity"/>
    <property type="evidence" value="ECO:0000318"/>
    <property type="project" value="GO_Central"/>
</dbReference>
<dbReference type="SUPFAM" id="SSF81624">
    <property type="entry name" value="N-terminal domain of MutM-like DNA repair proteins"/>
    <property type="match status" value="1"/>
</dbReference>
<feature type="compositionally biased region" description="Basic and acidic residues" evidence="10">
    <location>
        <begin position="336"/>
        <end position="347"/>
    </location>
</feature>
<dbReference type="SMART" id="SM01232">
    <property type="entry name" value="H2TH"/>
    <property type="match status" value="1"/>
</dbReference>
<dbReference type="FunFam" id="1.10.8.50:FF:000009">
    <property type="entry name" value="Formamidopyrimidine-DNA glycosylase"/>
    <property type="match status" value="1"/>
</dbReference>
<name>A0A2K3D9P3_CHLRE</name>
<feature type="region of interest" description="Disordered" evidence="10">
    <location>
        <begin position="302"/>
        <end position="528"/>
    </location>
</feature>
<keyword evidence="6" id="KW-0234">DNA repair</keyword>
<dbReference type="Gene3D" id="3.20.190.10">
    <property type="entry name" value="MutM-like, N-terminal"/>
    <property type="match status" value="1"/>
</dbReference>
<dbReference type="RefSeq" id="XP_042919990.1">
    <property type="nucleotide sequence ID" value="XM_043066593.1"/>
</dbReference>
<dbReference type="PANTHER" id="PTHR22993:SF9">
    <property type="entry name" value="FORMAMIDOPYRIMIDINE-DNA GLYCOSYLASE"/>
    <property type="match status" value="1"/>
</dbReference>
<dbReference type="STRING" id="3055.A0A2K3D9P3"/>
<dbReference type="Pfam" id="PF01149">
    <property type="entry name" value="Fapy_DNA_glyco"/>
    <property type="match status" value="1"/>
</dbReference>
<dbReference type="ExpressionAtlas" id="A0A2K3D9P3">
    <property type="expression patterns" value="baseline and differential"/>
</dbReference>
<evidence type="ECO:0000259" key="11">
    <source>
        <dbReference type="PROSITE" id="PS51068"/>
    </source>
</evidence>
<protein>
    <recommendedName>
        <fullName evidence="11">Formamidopyrimidine-DNA glycosylase catalytic domain-containing protein</fullName>
    </recommendedName>
</protein>
<evidence type="ECO:0000256" key="5">
    <source>
        <dbReference type="ARBA" id="ARBA00023125"/>
    </source>
</evidence>
<dbReference type="PROSITE" id="PS51068">
    <property type="entry name" value="FPG_CAT"/>
    <property type="match status" value="1"/>
</dbReference>
<evidence type="ECO:0000256" key="4">
    <source>
        <dbReference type="ARBA" id="ARBA00022801"/>
    </source>
</evidence>
<accession>A0A2K3D9P3</accession>
<dbReference type="GO" id="GO:0005634">
    <property type="term" value="C:nucleus"/>
    <property type="evidence" value="ECO:0000318"/>
    <property type="project" value="GO_Central"/>
</dbReference>
<dbReference type="EMBL" id="CM008971">
    <property type="protein sequence ID" value="PNW77244.1"/>
    <property type="molecule type" value="Genomic_DNA"/>
</dbReference>
<keyword evidence="7" id="KW-0456">Lyase</keyword>
<dbReference type="CDD" id="cd08972">
    <property type="entry name" value="PF_Nei_N"/>
    <property type="match status" value="1"/>
</dbReference>
<dbReference type="InterPro" id="IPR010979">
    <property type="entry name" value="Ribosomal_uS13-like_H2TH"/>
</dbReference>
<dbReference type="InParanoid" id="A0A2K3D9P3"/>
<comment type="similarity">
    <text evidence="2">Belongs to the FPG family.</text>
</comment>
<evidence type="ECO:0000256" key="10">
    <source>
        <dbReference type="SAM" id="MobiDB-lite"/>
    </source>
</evidence>
<dbReference type="GeneID" id="5728140"/>
<keyword evidence="4" id="KW-0378">Hydrolase</keyword>
<keyword evidence="13" id="KW-1185">Reference proteome</keyword>
<dbReference type="GO" id="GO:0016829">
    <property type="term" value="F:lyase activity"/>
    <property type="evidence" value="ECO:0007669"/>
    <property type="project" value="UniProtKB-KW"/>
</dbReference>
<keyword evidence="8" id="KW-0511">Multifunctional enzyme</keyword>
<dbReference type="InterPro" id="IPR015886">
    <property type="entry name" value="H2TH_FPG"/>
</dbReference>
<dbReference type="SMART" id="SM00898">
    <property type="entry name" value="Fapy_DNA_glyco"/>
    <property type="match status" value="1"/>
</dbReference>
<dbReference type="InterPro" id="IPR035937">
    <property type="entry name" value="FPG_N"/>
</dbReference>
<feature type="domain" description="Formamidopyrimidine-DNA glycosylase catalytic" evidence="11">
    <location>
        <begin position="2"/>
        <end position="133"/>
    </location>
</feature>
<dbReference type="Pfam" id="PF06831">
    <property type="entry name" value="H2TH"/>
    <property type="match status" value="1"/>
</dbReference>
<dbReference type="KEGG" id="cre:CHLRE_10g428433v5"/>
<feature type="compositionally biased region" description="Acidic residues" evidence="10">
    <location>
        <begin position="447"/>
        <end position="460"/>
    </location>
</feature>
<dbReference type="InterPro" id="IPR012319">
    <property type="entry name" value="FPG_cat"/>
</dbReference>
<feature type="compositionally biased region" description="Basic residues" evidence="10">
    <location>
        <begin position="315"/>
        <end position="324"/>
    </location>
</feature>
<dbReference type="PANTHER" id="PTHR22993">
    <property type="entry name" value="FORMAMIDOPYRIMIDINE-DNA GLYCOSYLASE"/>
    <property type="match status" value="1"/>
</dbReference>
<dbReference type="SUPFAM" id="SSF46946">
    <property type="entry name" value="S13-like H2TH domain"/>
    <property type="match status" value="1"/>
</dbReference>